<keyword evidence="6" id="KW-0539">Nucleus</keyword>
<proteinExistence type="inferred from homology"/>
<dbReference type="Pfam" id="PF05236">
    <property type="entry name" value="TAF4"/>
    <property type="match status" value="1"/>
</dbReference>
<keyword evidence="4" id="KW-0805">Transcription regulation</keyword>
<feature type="compositionally biased region" description="Low complexity" evidence="9">
    <location>
        <begin position="87"/>
        <end position="111"/>
    </location>
</feature>
<feature type="compositionally biased region" description="Low complexity" evidence="9">
    <location>
        <begin position="1"/>
        <end position="53"/>
    </location>
</feature>
<keyword evidence="5" id="KW-0804">Transcription</keyword>
<evidence type="ECO:0000256" key="3">
    <source>
        <dbReference type="ARBA" id="ARBA00017306"/>
    </source>
</evidence>
<reference evidence="11 12" key="1">
    <citation type="journal article" date="2011" name="Cell">
        <title>Insight into structure and assembly of the nuclear pore complex by utilizing the genome of a eukaryotic thermophile.</title>
        <authorList>
            <person name="Amlacher S."/>
            <person name="Sarges P."/>
            <person name="Flemming D."/>
            <person name="van Noort V."/>
            <person name="Kunze R."/>
            <person name="Devos D.P."/>
            <person name="Arumugam M."/>
            <person name="Bork P."/>
            <person name="Hurt E."/>
        </authorList>
    </citation>
    <scope>NUCLEOTIDE SEQUENCE [LARGE SCALE GENOMIC DNA]</scope>
    <source>
        <strain evidence="12">DSM 1495 / CBS 144.50 / IMI 039719</strain>
    </source>
</reference>
<dbReference type="eggNOG" id="ENOG502S5JC">
    <property type="taxonomic scope" value="Eukaryota"/>
</dbReference>
<feature type="compositionally biased region" description="Low complexity" evidence="9">
    <location>
        <begin position="572"/>
        <end position="594"/>
    </location>
</feature>
<evidence type="ECO:0000256" key="5">
    <source>
        <dbReference type="ARBA" id="ARBA00023163"/>
    </source>
</evidence>
<evidence type="ECO:0000256" key="1">
    <source>
        <dbReference type="ARBA" id="ARBA00004123"/>
    </source>
</evidence>
<dbReference type="HOGENOM" id="CLU_015147_1_0_1"/>
<sequence>MAQPQPQVPQAPSQMPQAPHLQPLQPMTQMPQVPQQVSQMQQAHQGVQMGQRQAYSPPQLHAAPSQVSQQETTTMTPPPPPPPPPSTTTTTTTAAAAAAAAAPLPASQPATYGTVPPNKRPRVSPTLPTAPQQAQYVTAPFVSAPTTQGPVASPIAAASPSYINQHATPQATPTYIQKPQTYTAPYQNQNGVGISTVAANSAPVQAPTPTPTLTLPASPAPQSAPTSPPVTQQYTTAAIAPNAPPPPPTQGSMPPPARPTQPAKDAASIREPIKDIELEISDSLVSTGIDLRAEEQFLAELYSGSFSQDARTGLPANPPGPRTSFYGAGFANQPGESTELSQEAYEAQAAQRAWDEAAHRLAVVRSIELLSPFLNIANLHYRVDKIAKEHGIAVNLESKNASLGLGKLRSPTDFPQPKLTVTTKPGPDGAMVTTTGSWIPHDAYLADQLALLSIATKHRLRELIEDANNIAITRQKTSHGQIPKEWEDVSAPLRTGLDSLPDDMLVDGTADLNLKKRTYDAFAAAASSTSTTTKPLRGAKSLAEAVREAAKLDREIEEARLRKRQKRLNPESAQSGSRAGSAAPGTPGATGSTPEETKAPTKKEQKKASAARLAEANSTLSTNQTLSQLMGKRKKEYAWMTKAGSTPSTPRGGAGGADGGVGGGVGGKGGGLPEKAHHLTPDPRYPRLGTWREDKERGRNIQLRDWVHVLEMDRDRVEGRAVQEAYLKLDASGPKDRA</sequence>
<feature type="compositionally biased region" description="Low complexity" evidence="9">
    <location>
        <begin position="202"/>
        <end position="241"/>
    </location>
</feature>
<feature type="region of interest" description="Disordered" evidence="9">
    <location>
        <begin position="561"/>
        <end position="629"/>
    </location>
</feature>
<feature type="compositionally biased region" description="Basic and acidic residues" evidence="9">
    <location>
        <begin position="674"/>
        <end position="691"/>
    </location>
</feature>
<feature type="region of interest" description="Disordered" evidence="9">
    <location>
        <begin position="202"/>
        <end position="267"/>
    </location>
</feature>
<dbReference type="KEGG" id="cthr:CTHT_0006710"/>
<evidence type="ECO:0000259" key="10">
    <source>
        <dbReference type="Pfam" id="PF05236"/>
    </source>
</evidence>
<comment type="similarity">
    <text evidence="2">Belongs to the TAF4 family.</text>
</comment>
<feature type="compositionally biased region" description="Polar residues" evidence="9">
    <location>
        <begin position="616"/>
        <end position="628"/>
    </location>
</feature>
<evidence type="ECO:0000256" key="4">
    <source>
        <dbReference type="ARBA" id="ARBA00023015"/>
    </source>
</evidence>
<dbReference type="GeneID" id="18254709"/>
<accession>G0RYH5</accession>
<comment type="subcellular location">
    <subcellularLocation>
        <location evidence="1">Nucleus</location>
    </subcellularLocation>
</comment>
<dbReference type="EMBL" id="GL988032">
    <property type="protein sequence ID" value="EGS23961.1"/>
    <property type="molecule type" value="Genomic_DNA"/>
</dbReference>
<protein>
    <recommendedName>
        <fullName evidence="3">Transcription initiation factor TFIID subunit 4</fullName>
    </recommendedName>
    <alternativeName>
        <fullName evidence="8">TBP-associated factor 4</fullName>
    </alternativeName>
</protein>
<evidence type="ECO:0000256" key="8">
    <source>
        <dbReference type="ARBA" id="ARBA00031747"/>
    </source>
</evidence>
<dbReference type="InterPro" id="IPR007900">
    <property type="entry name" value="TAF4_C"/>
</dbReference>
<feature type="region of interest" description="Disordered" evidence="9">
    <location>
        <begin position="1"/>
        <end position="132"/>
    </location>
</feature>
<feature type="region of interest" description="Disordered" evidence="9">
    <location>
        <begin position="642"/>
        <end position="691"/>
    </location>
</feature>
<gene>
    <name evidence="11" type="ORF">CTHT_0006710</name>
</gene>
<dbReference type="OrthoDB" id="21060at2759"/>
<organism evidence="12">
    <name type="scientific">Chaetomium thermophilum (strain DSM 1495 / CBS 144.50 / IMI 039719)</name>
    <name type="common">Thermochaetoides thermophila</name>
    <dbReference type="NCBI Taxonomy" id="759272"/>
    <lineage>
        <taxon>Eukaryota</taxon>
        <taxon>Fungi</taxon>
        <taxon>Dikarya</taxon>
        <taxon>Ascomycota</taxon>
        <taxon>Pezizomycotina</taxon>
        <taxon>Sordariomycetes</taxon>
        <taxon>Sordariomycetidae</taxon>
        <taxon>Sordariales</taxon>
        <taxon>Chaetomiaceae</taxon>
        <taxon>Thermochaetoides</taxon>
    </lineage>
</organism>
<dbReference type="AlphaFoldDB" id="G0RYH5"/>
<feature type="compositionally biased region" description="Pro residues" evidence="9">
    <location>
        <begin position="242"/>
        <end position="259"/>
    </location>
</feature>
<evidence type="ECO:0000256" key="2">
    <source>
        <dbReference type="ARBA" id="ARBA00006178"/>
    </source>
</evidence>
<dbReference type="STRING" id="759272.G0RYH5"/>
<evidence type="ECO:0000256" key="7">
    <source>
        <dbReference type="ARBA" id="ARBA00025346"/>
    </source>
</evidence>
<comment type="function">
    <text evidence="7">Functions as a component of the DNA-binding general transcription factor complex TFIID. Binding of TFIID to a promoter (with or without TATA element) is the initial step in pre-initiation complex (PIC) formation. TFIID plays a key role in the regulation of gene expression by RNA polymerase II through different activities such as transcription activator interaction, core promoter recognition and selectivity, TFIIA and TFIIB interaction, chromatin modification (histone acetylation by TAF1), facilitation of DNA opening and initiation of transcription.</text>
</comment>
<keyword evidence="12" id="KW-1185">Reference proteome</keyword>
<feature type="compositionally biased region" description="Pro residues" evidence="9">
    <location>
        <begin position="76"/>
        <end position="86"/>
    </location>
</feature>
<feature type="compositionally biased region" description="Basic and acidic residues" evidence="9">
    <location>
        <begin position="595"/>
        <end position="607"/>
    </location>
</feature>
<dbReference type="Proteomes" id="UP000008066">
    <property type="component" value="Unassembled WGS sequence"/>
</dbReference>
<feature type="domain" description="Transcription initiation factor TFIID component TAF4 C-terminal" evidence="10">
    <location>
        <begin position="446"/>
        <end position="718"/>
    </location>
</feature>
<evidence type="ECO:0000313" key="11">
    <source>
        <dbReference type="EMBL" id="EGS23961.1"/>
    </source>
</evidence>
<evidence type="ECO:0000256" key="9">
    <source>
        <dbReference type="SAM" id="MobiDB-lite"/>
    </source>
</evidence>
<evidence type="ECO:0000313" key="12">
    <source>
        <dbReference type="Proteomes" id="UP000008066"/>
    </source>
</evidence>
<dbReference type="RefSeq" id="XP_006691203.1">
    <property type="nucleotide sequence ID" value="XM_006691140.1"/>
</dbReference>
<evidence type="ECO:0000256" key="6">
    <source>
        <dbReference type="ARBA" id="ARBA00023242"/>
    </source>
</evidence>
<feature type="compositionally biased region" description="Gly residues" evidence="9">
    <location>
        <begin position="652"/>
        <end position="672"/>
    </location>
</feature>
<dbReference type="GO" id="GO:0005669">
    <property type="term" value="C:transcription factor TFIID complex"/>
    <property type="evidence" value="ECO:0007669"/>
    <property type="project" value="InterPro"/>
</dbReference>
<dbReference type="OMA" id="KYSWMTG"/>
<name>G0RYH5_CHATD</name>
<dbReference type="GO" id="GO:0006352">
    <property type="term" value="P:DNA-templated transcription initiation"/>
    <property type="evidence" value="ECO:0007669"/>
    <property type="project" value="InterPro"/>
</dbReference>